<comment type="caution">
    <text evidence="1">The sequence shown here is derived from an EMBL/GenBank/DDBJ whole genome shotgun (WGS) entry which is preliminary data.</text>
</comment>
<sequence length="94" mass="10517">MVATATIVGACLGLGTQLYSNAVRKLPLMRHPWEHLLAMGLGSLVANATVKWEDHLREDLNNMLKDAENANKRRYIVEISGLVLLDLRSSFHTF</sequence>
<protein>
    <submittedName>
        <fullName evidence="1">Uncharacterized protein</fullName>
    </submittedName>
</protein>
<dbReference type="EMBL" id="CM055104">
    <property type="protein sequence ID" value="KAJ7533134.1"/>
    <property type="molecule type" value="Genomic_DNA"/>
</dbReference>
<organism evidence="1 2">
    <name type="scientific">Diphasiastrum complanatum</name>
    <name type="common">Issler's clubmoss</name>
    <name type="synonym">Lycopodium complanatum</name>
    <dbReference type="NCBI Taxonomy" id="34168"/>
    <lineage>
        <taxon>Eukaryota</taxon>
        <taxon>Viridiplantae</taxon>
        <taxon>Streptophyta</taxon>
        <taxon>Embryophyta</taxon>
        <taxon>Tracheophyta</taxon>
        <taxon>Lycopodiopsida</taxon>
        <taxon>Lycopodiales</taxon>
        <taxon>Lycopodiaceae</taxon>
        <taxon>Lycopodioideae</taxon>
        <taxon>Diphasiastrum</taxon>
    </lineage>
</organism>
<proteinExistence type="predicted"/>
<evidence type="ECO:0000313" key="2">
    <source>
        <dbReference type="Proteomes" id="UP001162992"/>
    </source>
</evidence>
<dbReference type="Proteomes" id="UP001162992">
    <property type="component" value="Chromosome 13"/>
</dbReference>
<evidence type="ECO:0000313" key="1">
    <source>
        <dbReference type="EMBL" id="KAJ7533134.1"/>
    </source>
</evidence>
<name>A0ACC2BTR2_DIPCM</name>
<reference evidence="2" key="1">
    <citation type="journal article" date="2024" name="Proc. Natl. Acad. Sci. U.S.A.">
        <title>Extraordinary preservation of gene collinearity over three hundred million years revealed in homosporous lycophytes.</title>
        <authorList>
            <person name="Li C."/>
            <person name="Wickell D."/>
            <person name="Kuo L.Y."/>
            <person name="Chen X."/>
            <person name="Nie B."/>
            <person name="Liao X."/>
            <person name="Peng D."/>
            <person name="Ji J."/>
            <person name="Jenkins J."/>
            <person name="Williams M."/>
            <person name="Shu S."/>
            <person name="Plott C."/>
            <person name="Barry K."/>
            <person name="Rajasekar S."/>
            <person name="Grimwood J."/>
            <person name="Han X."/>
            <person name="Sun S."/>
            <person name="Hou Z."/>
            <person name="He W."/>
            <person name="Dai G."/>
            <person name="Sun C."/>
            <person name="Schmutz J."/>
            <person name="Leebens-Mack J.H."/>
            <person name="Li F.W."/>
            <person name="Wang L."/>
        </authorList>
    </citation>
    <scope>NUCLEOTIDE SEQUENCE [LARGE SCALE GENOMIC DNA]</scope>
    <source>
        <strain evidence="2">cv. PW_Plant_1</strain>
    </source>
</reference>
<accession>A0ACC2BTR2</accession>
<gene>
    <name evidence="1" type="ORF">O6H91_13G034700</name>
</gene>
<keyword evidence="2" id="KW-1185">Reference proteome</keyword>